<dbReference type="RefSeq" id="WP_048090904.1">
    <property type="nucleotide sequence ID" value="NZ_CP009552.1"/>
</dbReference>
<reference evidence="2 3" key="1">
    <citation type="journal article" date="2015" name="Appl. Environ. Microbiol.">
        <title>The Geoglobus acetivorans genome: Fe(III) reduction, acetate utilization, autotrophic growth, and degradation of aromatic compounds in a hyperthermophilic archaeon.</title>
        <authorList>
            <person name="Mardanov A.V."/>
            <person name="Slododkina G.B."/>
            <person name="Slobodkin A.I."/>
            <person name="Beletsky A.V."/>
            <person name="Gavrilov S.N."/>
            <person name="Kublanov I.V."/>
            <person name="Bonch-Osmolovskaya E.A."/>
            <person name="Skryabin K.G."/>
            <person name="Ravin N.V."/>
        </authorList>
    </citation>
    <scope>NUCLEOTIDE SEQUENCE [LARGE SCALE GENOMIC DNA]</scope>
    <source>
        <strain evidence="2 3">SBH6</strain>
    </source>
</reference>
<dbReference type="GeneID" id="24797100"/>
<dbReference type="SMART" id="SM00748">
    <property type="entry name" value="HEPN"/>
    <property type="match status" value="1"/>
</dbReference>
<dbReference type="EMBL" id="CP009552">
    <property type="protein sequence ID" value="AIY89552.1"/>
    <property type="molecule type" value="Genomic_DNA"/>
</dbReference>
<gene>
    <name evidence="2" type="ORF">GACE_0498</name>
</gene>
<evidence type="ECO:0000313" key="2">
    <source>
        <dbReference type="EMBL" id="AIY89552.1"/>
    </source>
</evidence>
<dbReference type="HOGENOM" id="CLU_123170_0_1_2"/>
<organism evidence="2 3">
    <name type="scientific">Geoglobus acetivorans</name>
    <dbReference type="NCBI Taxonomy" id="565033"/>
    <lineage>
        <taxon>Archaea</taxon>
        <taxon>Methanobacteriati</taxon>
        <taxon>Methanobacteriota</taxon>
        <taxon>Archaeoglobi</taxon>
        <taxon>Archaeoglobales</taxon>
        <taxon>Archaeoglobaceae</taxon>
        <taxon>Geoglobus</taxon>
    </lineage>
</organism>
<proteinExistence type="predicted"/>
<dbReference type="Pfam" id="PF05168">
    <property type="entry name" value="HEPN"/>
    <property type="match status" value="1"/>
</dbReference>
<dbReference type="SUPFAM" id="SSF81593">
    <property type="entry name" value="Nucleotidyltransferase substrate binding subunit/domain"/>
    <property type="match status" value="1"/>
</dbReference>
<accession>A0A0A7GF39</accession>
<evidence type="ECO:0000259" key="1">
    <source>
        <dbReference type="PROSITE" id="PS50910"/>
    </source>
</evidence>
<dbReference type="PROSITE" id="PS50910">
    <property type="entry name" value="HEPN"/>
    <property type="match status" value="1"/>
</dbReference>
<dbReference type="KEGG" id="gac:GACE_0498"/>
<evidence type="ECO:0000313" key="3">
    <source>
        <dbReference type="Proteomes" id="UP000030624"/>
    </source>
</evidence>
<protein>
    <recommendedName>
        <fullName evidence="1">HEPN domain-containing protein</fullName>
    </recommendedName>
</protein>
<dbReference type="Gene3D" id="1.20.120.330">
    <property type="entry name" value="Nucleotidyltransferases domain 2"/>
    <property type="match status" value="1"/>
</dbReference>
<feature type="domain" description="HEPN" evidence="1">
    <location>
        <begin position="10"/>
        <end position="116"/>
    </location>
</feature>
<dbReference type="STRING" id="565033.GACE_0498"/>
<name>A0A0A7GF39_GEOAI</name>
<dbReference type="Proteomes" id="UP000030624">
    <property type="component" value="Chromosome"/>
</dbReference>
<dbReference type="InterPro" id="IPR007842">
    <property type="entry name" value="HEPN_dom"/>
</dbReference>
<dbReference type="AlphaFoldDB" id="A0A0A7GF39"/>
<dbReference type="eggNOG" id="arCOG01191">
    <property type="taxonomic scope" value="Archaea"/>
</dbReference>
<sequence>MIVEKAREWLKKAETDLKVANILIREGIYDYSLFHSQQAVEKYLKAFLTYHNKPFGKTHNIPLLLSLCAEIDQSFEDLLKLDFSILFPLGVTIRYPIGREVTEDEAKEAIEIAEKVREFILRKTG</sequence>